<evidence type="ECO:0000313" key="1">
    <source>
        <dbReference type="EMBL" id="KGM91400.1"/>
    </source>
</evidence>
<accession>A0A0A0HVE2</accession>
<dbReference type="AlphaFoldDB" id="A0A0A0HVE2"/>
<dbReference type="GeneID" id="22588425"/>
<organism evidence="1 2">
    <name type="scientific">Paracoccidioides brasiliensis (strain Pb18)</name>
    <dbReference type="NCBI Taxonomy" id="502780"/>
    <lineage>
        <taxon>Eukaryota</taxon>
        <taxon>Fungi</taxon>
        <taxon>Dikarya</taxon>
        <taxon>Ascomycota</taxon>
        <taxon>Pezizomycotina</taxon>
        <taxon>Eurotiomycetes</taxon>
        <taxon>Eurotiomycetidae</taxon>
        <taxon>Onygenales</taxon>
        <taxon>Ajellomycetaceae</taxon>
        <taxon>Paracoccidioides</taxon>
    </lineage>
</organism>
<dbReference type="STRING" id="502780.A0A0A0HVE2"/>
<name>A0A0A0HVE2_PARBD</name>
<keyword evidence="2" id="KW-1185">Reference proteome</keyword>
<dbReference type="EMBL" id="KN275992">
    <property type="protein sequence ID" value="KGM91400.1"/>
    <property type="molecule type" value="Genomic_DNA"/>
</dbReference>
<dbReference type="RefSeq" id="XP_010764016.1">
    <property type="nucleotide sequence ID" value="XM_010765714.1"/>
</dbReference>
<sequence>MIQKAGFMIPGRGYENLSLGIAAIHKGVKPLASSKQTRTINE</sequence>
<dbReference type="InParanoid" id="A0A0A0HVE2"/>
<dbReference type="OrthoDB" id="6329284at2759"/>
<dbReference type="Proteomes" id="UP000001628">
    <property type="component" value="Unassembled WGS sequence"/>
</dbReference>
<gene>
    <name evidence="1" type="ORF">PADG_12528</name>
</gene>
<reference evidence="1 2" key="1">
    <citation type="journal article" date="2011" name="PLoS Genet.">
        <title>Comparative genomic analysis of human fungal pathogens causing paracoccidioidomycosis.</title>
        <authorList>
            <person name="Desjardins C.A."/>
            <person name="Champion M.D."/>
            <person name="Holder J.W."/>
            <person name="Muszewska A."/>
            <person name="Goldberg J."/>
            <person name="Bailao A.M."/>
            <person name="Brigido M.M."/>
            <person name="Ferreira M.E."/>
            <person name="Garcia A.M."/>
            <person name="Grynberg M."/>
            <person name="Gujja S."/>
            <person name="Heiman D.I."/>
            <person name="Henn M.R."/>
            <person name="Kodira C.D."/>
            <person name="Leon-Narvaez H."/>
            <person name="Longo L.V."/>
            <person name="Ma L.J."/>
            <person name="Malavazi I."/>
            <person name="Matsuo A.L."/>
            <person name="Morais F.V."/>
            <person name="Pereira M."/>
            <person name="Rodriguez-Brito S."/>
            <person name="Sakthikumar S."/>
            <person name="Salem-Izacc S.M."/>
            <person name="Sykes S.M."/>
            <person name="Teixeira M.M."/>
            <person name="Vallejo M.C."/>
            <person name="Walter M.E."/>
            <person name="Yandava C."/>
            <person name="Young S."/>
            <person name="Zeng Q."/>
            <person name="Zucker J."/>
            <person name="Felipe M.S."/>
            <person name="Goldman G.H."/>
            <person name="Haas B.J."/>
            <person name="McEwen J.G."/>
            <person name="Nino-Vega G."/>
            <person name="Puccia R."/>
            <person name="San-Blas G."/>
            <person name="Soares C.M."/>
            <person name="Birren B.W."/>
            <person name="Cuomo C.A."/>
        </authorList>
    </citation>
    <scope>NUCLEOTIDE SEQUENCE [LARGE SCALE GENOMIC DNA]</scope>
    <source>
        <strain evidence="1 2">Pb18</strain>
    </source>
</reference>
<dbReference type="HOGENOM" id="CLU_3260705_0_0_1"/>
<proteinExistence type="predicted"/>
<protein>
    <submittedName>
        <fullName evidence="1">Uncharacterized protein</fullName>
    </submittedName>
</protein>
<dbReference type="KEGG" id="pbn:PADG_12528"/>
<dbReference type="VEuPathDB" id="FungiDB:PADG_12528"/>
<evidence type="ECO:0000313" key="2">
    <source>
        <dbReference type="Proteomes" id="UP000001628"/>
    </source>
</evidence>